<keyword evidence="4" id="KW-1185">Reference proteome</keyword>
<feature type="transmembrane region" description="Helical" evidence="2">
    <location>
        <begin position="431"/>
        <end position="452"/>
    </location>
</feature>
<feature type="compositionally biased region" description="Basic and acidic residues" evidence="1">
    <location>
        <begin position="580"/>
        <end position="593"/>
    </location>
</feature>
<dbReference type="Proteomes" id="UP001562354">
    <property type="component" value="Unassembled WGS sequence"/>
</dbReference>
<feature type="compositionally biased region" description="Polar residues" evidence="1">
    <location>
        <begin position="611"/>
        <end position="630"/>
    </location>
</feature>
<proteinExistence type="predicted"/>
<dbReference type="GeneID" id="95974534"/>
<keyword evidence="2" id="KW-0812">Transmembrane</keyword>
<evidence type="ECO:0000313" key="4">
    <source>
        <dbReference type="Proteomes" id="UP001562354"/>
    </source>
</evidence>
<protein>
    <submittedName>
        <fullName evidence="3">Uncharacterized protein</fullName>
    </submittedName>
</protein>
<organism evidence="3 4">
    <name type="scientific">Neodothiora populina</name>
    <dbReference type="NCBI Taxonomy" id="2781224"/>
    <lineage>
        <taxon>Eukaryota</taxon>
        <taxon>Fungi</taxon>
        <taxon>Dikarya</taxon>
        <taxon>Ascomycota</taxon>
        <taxon>Pezizomycotina</taxon>
        <taxon>Dothideomycetes</taxon>
        <taxon>Dothideomycetidae</taxon>
        <taxon>Dothideales</taxon>
        <taxon>Dothioraceae</taxon>
        <taxon>Neodothiora</taxon>
    </lineage>
</organism>
<keyword evidence="2" id="KW-0472">Membrane</keyword>
<feature type="compositionally biased region" description="Basic and acidic residues" evidence="1">
    <location>
        <begin position="559"/>
        <end position="573"/>
    </location>
</feature>
<feature type="compositionally biased region" description="Low complexity" evidence="1">
    <location>
        <begin position="724"/>
        <end position="734"/>
    </location>
</feature>
<sequence>MAPYPASLGGGGGGGPVMPRSTSAASDLALSALLTEDKRSVPLEATYSNLSTTRRFAPRAEYNVTVRRAEQNLTAALDNKLNNVAPRQPYLNSTVLDLAPRAEGNLTARAALNITERTLPDLDSTAINLTPRAEANLTTRAESNLTSFSERTFPPRAEYNVTVRDLHNLTAARSATNLSARSDENVTANSEHYIASRSAELPAQPPFLNFTTRSGHNLTAGSDYYVITSRQENVTLVAPVLTGYGSGSTKATPRWRPRSLQPLYPNVTARTDSDSTTHEVYNLTARAEELNVTELAGFDLAERGLSNLTARAAQNITARDEYNLTSRTAQNITARNEYNFAAPADLNLTTRSEFNITERGLLNLTSRADSNETDLADHKMIIRGANYNISGLSSGLVPKDGQAAHQLVSRATTSYMPCAGCTDPRQVNNKGFFALFAILGVAIVCTIIWFFFHAKNGGFVFYENDWDDYKSTVLRRKGPDGKTLSNATKSTRLGGGSIIAKHDRLAAMSLVGYDEKGRKGVKAKRGFGGTHSVYYSDDFSRYSGSRADDTSERGTIIPDRQRQQLNEKDDGGKHHAHRYRDRDVQHYKKEKAARVGGMNRPADGSAYDFSDTMTQMTESTNRSTTNLIRKNNNEKESSEGKKRAKAEKKARDEAARMERKWRKDAEEAARAIARDEQQHSPSPVPNVLPPQQAHRSRRADSSSRSKQQKRDYSFSRGQQDDISTVYTGTTGVTGDSSQRSASYYESYRPRHDRAAAVGASSDRETSRTRRKDRSGSRSPTKPGYRRYAESEAATSDSGTRIYEHRVRGSSRGPAKEKKKTTEKKGGRDVMAGYRRGRGGDSEDDF</sequence>
<keyword evidence="2" id="KW-1133">Transmembrane helix</keyword>
<dbReference type="EMBL" id="JBFMKM010000003">
    <property type="protein sequence ID" value="KAL1310551.1"/>
    <property type="molecule type" value="Genomic_DNA"/>
</dbReference>
<reference evidence="3 4" key="1">
    <citation type="submission" date="2024-07" db="EMBL/GenBank/DDBJ databases">
        <title>Draft sequence of the Neodothiora populina.</title>
        <authorList>
            <person name="Drown D.D."/>
            <person name="Schuette U.S."/>
            <person name="Buechlein A.B."/>
            <person name="Rusch D.R."/>
            <person name="Winton L.W."/>
            <person name="Adams G.A."/>
        </authorList>
    </citation>
    <scope>NUCLEOTIDE SEQUENCE [LARGE SCALE GENOMIC DNA]</scope>
    <source>
        <strain evidence="3 4">CPC 39397</strain>
    </source>
</reference>
<evidence type="ECO:0000256" key="2">
    <source>
        <dbReference type="SAM" id="Phobius"/>
    </source>
</evidence>
<feature type="region of interest" description="Disordered" evidence="1">
    <location>
        <begin position="542"/>
        <end position="845"/>
    </location>
</feature>
<comment type="caution">
    <text evidence="3">The sequence shown here is derived from an EMBL/GenBank/DDBJ whole genome shotgun (WGS) entry which is preliminary data.</text>
</comment>
<feature type="compositionally biased region" description="Basic and acidic residues" evidence="1">
    <location>
        <begin position="698"/>
        <end position="713"/>
    </location>
</feature>
<evidence type="ECO:0000313" key="3">
    <source>
        <dbReference type="EMBL" id="KAL1310551.1"/>
    </source>
</evidence>
<dbReference type="RefSeq" id="XP_069203400.1">
    <property type="nucleotide sequence ID" value="XM_069347555.1"/>
</dbReference>
<name>A0ABR3PLW0_9PEZI</name>
<gene>
    <name evidence="3" type="ORF">AAFC00_000831</name>
</gene>
<accession>A0ABR3PLW0</accession>
<feature type="region of interest" description="Disordered" evidence="1">
    <location>
        <begin position="1"/>
        <end position="22"/>
    </location>
</feature>
<feature type="compositionally biased region" description="Basic and acidic residues" evidence="1">
    <location>
        <begin position="631"/>
        <end position="678"/>
    </location>
</feature>
<evidence type="ECO:0000256" key="1">
    <source>
        <dbReference type="SAM" id="MobiDB-lite"/>
    </source>
</evidence>